<dbReference type="Proteomes" id="UP000298763">
    <property type="component" value="Chromosome"/>
</dbReference>
<dbReference type="Proteomes" id="UP000584325">
    <property type="component" value="Unassembled WGS sequence"/>
</dbReference>
<evidence type="ECO:0000313" key="1">
    <source>
        <dbReference type="EMBL" id="MBB3219473.1"/>
    </source>
</evidence>
<dbReference type="RefSeq" id="WP_137312444.1">
    <property type="nucleotide sequence ID" value="NZ_CP040017.1"/>
</dbReference>
<reference evidence="2 3" key="1">
    <citation type="submission" date="2019-05" db="EMBL/GenBank/DDBJ databases">
        <title>Draft Genome Sequences of Six Type Strains of the Genus Massilia.</title>
        <authorList>
            <person name="Miess H."/>
            <person name="Frediansyhah A."/>
            <person name="Gross H."/>
        </authorList>
    </citation>
    <scope>NUCLEOTIDE SEQUENCE [LARGE SCALE GENOMIC DNA]</scope>
    <source>
        <strain evidence="2 3">DSMZ 26121</strain>
    </source>
</reference>
<dbReference type="AlphaFoldDB" id="A0A4P8HJ40"/>
<dbReference type="EMBL" id="JACHXS010000001">
    <property type="protein sequence ID" value="MBB3219473.1"/>
    <property type="molecule type" value="Genomic_DNA"/>
</dbReference>
<gene>
    <name evidence="2" type="ORF">FCL38_03315</name>
    <name evidence="1" type="ORF">FHS02_000260</name>
</gene>
<name>A0A4P8HJ40_9BURK</name>
<keyword evidence="3" id="KW-1185">Reference proteome</keyword>
<evidence type="ECO:0000313" key="3">
    <source>
        <dbReference type="Proteomes" id="UP000298763"/>
    </source>
</evidence>
<accession>A0A4P8HJ40</accession>
<proteinExistence type="predicted"/>
<dbReference type="EMBL" id="CP040017">
    <property type="protein sequence ID" value="QCP09557.1"/>
    <property type="molecule type" value="Genomic_DNA"/>
</dbReference>
<sequence>MDKHHASGTAPHYTLGLETVEIDAVLDACGLVGAVLKAVAPELNTRSAARLLAEATRHEYHNEPLTRSILVEVARALQRRELQETTVPGSH</sequence>
<evidence type="ECO:0000313" key="4">
    <source>
        <dbReference type="Proteomes" id="UP000584325"/>
    </source>
</evidence>
<dbReference type="OrthoDB" id="8759029at2"/>
<organism evidence="1 4">
    <name type="scientific">Pseudoduganella umbonata</name>
    <dbReference type="NCBI Taxonomy" id="864828"/>
    <lineage>
        <taxon>Bacteria</taxon>
        <taxon>Pseudomonadati</taxon>
        <taxon>Pseudomonadota</taxon>
        <taxon>Betaproteobacteria</taxon>
        <taxon>Burkholderiales</taxon>
        <taxon>Oxalobacteraceae</taxon>
        <taxon>Telluria group</taxon>
        <taxon>Pseudoduganella</taxon>
    </lineage>
</organism>
<reference evidence="1 4" key="2">
    <citation type="submission" date="2020-08" db="EMBL/GenBank/DDBJ databases">
        <title>Genomic Encyclopedia of Type Strains, Phase III (KMG-III): the genomes of soil and plant-associated and newly described type strains.</title>
        <authorList>
            <person name="Whitman W."/>
        </authorList>
    </citation>
    <scope>NUCLEOTIDE SEQUENCE [LARGE SCALE GENOMIC DNA]</scope>
    <source>
        <strain evidence="1 4">CECT 7753</strain>
    </source>
</reference>
<evidence type="ECO:0000313" key="2">
    <source>
        <dbReference type="EMBL" id="QCP09557.1"/>
    </source>
</evidence>
<protein>
    <submittedName>
        <fullName evidence="1">Uncharacterized protein</fullName>
    </submittedName>
</protein>